<proteinExistence type="predicted"/>
<dbReference type="AlphaFoldDB" id="A0A645BD17"/>
<gene>
    <name evidence="1" type="ORF">SDC9_109864</name>
</gene>
<comment type="caution">
    <text evidence="1">The sequence shown here is derived from an EMBL/GenBank/DDBJ whole genome shotgun (WGS) entry which is preliminary data.</text>
</comment>
<organism evidence="1">
    <name type="scientific">bioreactor metagenome</name>
    <dbReference type="NCBI Taxonomy" id="1076179"/>
    <lineage>
        <taxon>unclassified sequences</taxon>
        <taxon>metagenomes</taxon>
        <taxon>ecological metagenomes</taxon>
    </lineage>
</organism>
<protein>
    <submittedName>
        <fullName evidence="1">Uncharacterized protein</fullName>
    </submittedName>
</protein>
<name>A0A645BD17_9ZZZZ</name>
<accession>A0A645BD17</accession>
<sequence>MVPYGEVTVRVVGQPQTFDGVDCRHGDKDCNRIESEFPLPAGFSHRTHIDLTGGAVKTGVFHVVPVVFGTGPGGKIDFLWNGHVKYSFKELAVLKKGAGKRSTDG</sequence>
<reference evidence="1" key="1">
    <citation type="submission" date="2019-08" db="EMBL/GenBank/DDBJ databases">
        <authorList>
            <person name="Kucharzyk K."/>
            <person name="Murdoch R.W."/>
            <person name="Higgins S."/>
            <person name="Loffler F."/>
        </authorList>
    </citation>
    <scope>NUCLEOTIDE SEQUENCE</scope>
</reference>
<dbReference type="EMBL" id="VSSQ01019157">
    <property type="protein sequence ID" value="MPM62986.1"/>
    <property type="molecule type" value="Genomic_DNA"/>
</dbReference>
<evidence type="ECO:0000313" key="1">
    <source>
        <dbReference type="EMBL" id="MPM62986.1"/>
    </source>
</evidence>